<dbReference type="SUPFAM" id="SSF103473">
    <property type="entry name" value="MFS general substrate transporter"/>
    <property type="match status" value="1"/>
</dbReference>
<dbReference type="InterPro" id="IPR024371">
    <property type="entry name" value="AcetylCoA_trans_1-like"/>
</dbReference>
<dbReference type="FunFam" id="1.20.1250.20:FF:000814">
    <property type="entry name" value="Uncharacterized protein"/>
    <property type="match status" value="1"/>
</dbReference>
<accession>A0A7K4UDR1</accession>
<dbReference type="Proteomes" id="UP000580691">
    <property type="component" value="Unassembled WGS sequence"/>
</dbReference>
<dbReference type="AlphaFoldDB" id="A0A7K4UDR1"/>
<sequence length="239" mass="26305">DFLFFWGAVFLVTTTLVAFLKKENQELIPAKEETKGITDTYRLLFSIIKMPAVLTFCLLILTSKVGFSAADAVTGLKLVEEGVPKEHLALLAVPMVPLQIILPLIISKYTAGPQPLNTFYKAMPYRLLLGLEFAFLVWWAPKVKHEGGFPLYYYAVVVLSYALHQITLYSMYVAIMAFNAKVSDPLIGGTYMTLLNTVSNLGGNWPSTVALWLVDPLTVKECQGAQGHHTCATAAAAEV</sequence>
<dbReference type="InterPro" id="IPR036259">
    <property type="entry name" value="MFS_trans_sf"/>
</dbReference>
<keyword evidence="4 5" id="KW-0472">Membrane</keyword>
<feature type="transmembrane region" description="Helical" evidence="5">
    <location>
        <begin position="152"/>
        <end position="175"/>
    </location>
</feature>
<dbReference type="Pfam" id="PF13000">
    <property type="entry name" value="Acatn"/>
    <property type="match status" value="2"/>
</dbReference>
<feature type="non-terminal residue" evidence="6">
    <location>
        <position position="1"/>
    </location>
</feature>
<evidence type="ECO:0000256" key="2">
    <source>
        <dbReference type="ARBA" id="ARBA00022692"/>
    </source>
</evidence>
<dbReference type="Gene3D" id="1.20.1250.20">
    <property type="entry name" value="MFS general substrate transporter like domains"/>
    <property type="match status" value="1"/>
</dbReference>
<evidence type="ECO:0000256" key="5">
    <source>
        <dbReference type="SAM" id="Phobius"/>
    </source>
</evidence>
<protein>
    <submittedName>
        <fullName evidence="6">ACATN protein</fullName>
    </submittedName>
</protein>
<comment type="caution">
    <text evidence="6">The sequence shown here is derived from an EMBL/GenBank/DDBJ whole genome shotgun (WGS) entry which is preliminary data.</text>
</comment>
<keyword evidence="7" id="KW-1185">Reference proteome</keyword>
<feature type="transmembrane region" description="Helical" evidence="5">
    <location>
        <begin position="6"/>
        <end position="22"/>
    </location>
</feature>
<dbReference type="GO" id="GO:0035348">
    <property type="term" value="P:acetyl-CoA transmembrane transport"/>
    <property type="evidence" value="ECO:0007669"/>
    <property type="project" value="InterPro"/>
</dbReference>
<evidence type="ECO:0000256" key="3">
    <source>
        <dbReference type="ARBA" id="ARBA00022989"/>
    </source>
</evidence>
<dbReference type="PANTHER" id="PTHR12778:SF9">
    <property type="entry name" value="ACETYL-COENZYME A TRANSPORTER 1"/>
    <property type="match status" value="1"/>
</dbReference>
<dbReference type="PANTHER" id="PTHR12778">
    <property type="entry name" value="SOLUTE CARRIER FAMILY 33 ACETYL-COA TRANSPORTER -RELATED"/>
    <property type="match status" value="1"/>
</dbReference>
<feature type="transmembrane region" description="Helical" evidence="5">
    <location>
        <begin position="123"/>
        <end position="140"/>
    </location>
</feature>
<dbReference type="GO" id="GO:0016020">
    <property type="term" value="C:membrane"/>
    <property type="evidence" value="ECO:0007669"/>
    <property type="project" value="UniProtKB-SubCell"/>
</dbReference>
<keyword evidence="3 5" id="KW-1133">Transmembrane helix</keyword>
<dbReference type="InterPro" id="IPR004752">
    <property type="entry name" value="AmpG_permease/AT-1"/>
</dbReference>
<dbReference type="EMBL" id="VXBN01012203">
    <property type="protein sequence ID" value="NWR08392.1"/>
    <property type="molecule type" value="Genomic_DNA"/>
</dbReference>
<dbReference type="OrthoDB" id="6415790at2759"/>
<feature type="transmembrane region" description="Helical" evidence="5">
    <location>
        <begin position="87"/>
        <end position="111"/>
    </location>
</feature>
<comment type="subcellular location">
    <subcellularLocation>
        <location evidence="1">Membrane</location>
        <topology evidence="1">Multi-pass membrane protein</topology>
    </subcellularLocation>
</comment>
<evidence type="ECO:0000313" key="6">
    <source>
        <dbReference type="EMBL" id="NWR08392.1"/>
    </source>
</evidence>
<feature type="transmembrane region" description="Helical" evidence="5">
    <location>
        <begin position="43"/>
        <end position="67"/>
    </location>
</feature>
<evidence type="ECO:0000256" key="4">
    <source>
        <dbReference type="ARBA" id="ARBA00023136"/>
    </source>
</evidence>
<keyword evidence="2 5" id="KW-0812">Transmembrane</keyword>
<proteinExistence type="predicted"/>
<evidence type="ECO:0000313" key="7">
    <source>
        <dbReference type="Proteomes" id="UP000580691"/>
    </source>
</evidence>
<organism evidence="6 7">
    <name type="scientific">Sinosuthora webbiana</name>
    <dbReference type="NCBI Taxonomy" id="337173"/>
    <lineage>
        <taxon>Eukaryota</taxon>
        <taxon>Metazoa</taxon>
        <taxon>Chordata</taxon>
        <taxon>Craniata</taxon>
        <taxon>Vertebrata</taxon>
        <taxon>Euteleostomi</taxon>
        <taxon>Archelosauria</taxon>
        <taxon>Archosauria</taxon>
        <taxon>Dinosauria</taxon>
        <taxon>Saurischia</taxon>
        <taxon>Theropoda</taxon>
        <taxon>Coelurosauria</taxon>
        <taxon>Aves</taxon>
        <taxon>Neognathae</taxon>
        <taxon>Neoaves</taxon>
        <taxon>Telluraves</taxon>
        <taxon>Australaves</taxon>
        <taxon>Passeriformes</taxon>
        <taxon>Sylvioidea</taxon>
        <taxon>Sylviidae</taxon>
        <taxon>Sinosuthora</taxon>
    </lineage>
</organism>
<reference evidence="6 7" key="1">
    <citation type="submission" date="2019-09" db="EMBL/GenBank/DDBJ databases">
        <title>Bird 10,000 Genomes (B10K) Project - Family phase.</title>
        <authorList>
            <person name="Zhang G."/>
        </authorList>
    </citation>
    <scope>NUCLEOTIDE SEQUENCE [LARGE SCALE GENOMIC DNA]</scope>
    <source>
        <strain evidence="6">B10K-DU-002-08</strain>
        <tissue evidence="6">Muscle</tissue>
    </source>
</reference>
<name>A0A7K4UDR1_9SYLV</name>
<feature type="non-terminal residue" evidence="6">
    <location>
        <position position="239"/>
    </location>
</feature>
<dbReference type="GO" id="GO:0008521">
    <property type="term" value="F:acetyl-CoA transmembrane transporter activity"/>
    <property type="evidence" value="ECO:0007669"/>
    <property type="project" value="InterPro"/>
</dbReference>
<evidence type="ECO:0000256" key="1">
    <source>
        <dbReference type="ARBA" id="ARBA00004141"/>
    </source>
</evidence>
<gene>
    <name evidence="6" type="primary">Slc33a1</name>
    <name evidence="6" type="ORF">SINWEB_R01161</name>
</gene>